<keyword evidence="2" id="KW-0472">Membrane</keyword>
<comment type="caution">
    <text evidence="3">The sequence shown here is derived from an EMBL/GenBank/DDBJ whole genome shotgun (WGS) entry which is preliminary data.</text>
</comment>
<evidence type="ECO:0000256" key="1">
    <source>
        <dbReference type="SAM" id="MobiDB-lite"/>
    </source>
</evidence>
<accession>A0A096BSQ9</accession>
<reference evidence="3 4" key="1">
    <citation type="submission" date="2014-07" db="EMBL/GenBank/DDBJ databases">
        <authorList>
            <person name="McCorrison J."/>
            <person name="Sanka R."/>
            <person name="Torralba M."/>
            <person name="Gillis M."/>
            <person name="Haft D.H."/>
            <person name="Methe B."/>
            <person name="Sutton G."/>
            <person name="Nelson K.E."/>
        </authorList>
    </citation>
    <scope>NUCLEOTIDE SEQUENCE [LARGE SCALE GENOMIC DNA]</scope>
    <source>
        <strain evidence="3 4">DNF00320</strain>
    </source>
</reference>
<feature type="compositionally biased region" description="Polar residues" evidence="1">
    <location>
        <begin position="147"/>
        <end position="159"/>
    </location>
</feature>
<dbReference type="RefSeq" id="WP_036865845.1">
    <property type="nucleotide sequence ID" value="NZ_JRNQ01000004.1"/>
</dbReference>
<evidence type="ECO:0000313" key="3">
    <source>
        <dbReference type="EMBL" id="KGF45727.1"/>
    </source>
</evidence>
<dbReference type="AlphaFoldDB" id="A0A096BSQ9"/>
<dbReference type="Proteomes" id="UP000029525">
    <property type="component" value="Unassembled WGS sequence"/>
</dbReference>
<sequence>MDYKYIEQLLERYWRCETSLQEEEILRSFFAQERVPESLLPYKSLFSFVQEEKDESVLSDKFDAKILSLIDDEQPVKAKVITMRQRLAPLFKAAAVVAIVLTLGNAIGGAFSAQDEAAVPASMANANKTSEGPSVAKADSLHRDSLQHNMSTSPSSITK</sequence>
<name>A0A096BSQ9_9BACT</name>
<keyword evidence="2" id="KW-0812">Transmembrane</keyword>
<feature type="region of interest" description="Disordered" evidence="1">
    <location>
        <begin position="125"/>
        <end position="159"/>
    </location>
</feature>
<keyword evidence="2" id="KW-1133">Transmembrane helix</keyword>
<evidence type="ECO:0000313" key="4">
    <source>
        <dbReference type="Proteomes" id="UP000029525"/>
    </source>
</evidence>
<keyword evidence="3" id="KW-0670">Pyruvate</keyword>
<protein>
    <submittedName>
        <fullName evidence="3">Pyruvate ferredoxin oxidoreductase</fullName>
    </submittedName>
</protein>
<dbReference type="EMBL" id="JRNQ01000004">
    <property type="protein sequence ID" value="KGF45727.1"/>
    <property type="molecule type" value="Genomic_DNA"/>
</dbReference>
<evidence type="ECO:0000256" key="2">
    <source>
        <dbReference type="SAM" id="Phobius"/>
    </source>
</evidence>
<feature type="transmembrane region" description="Helical" evidence="2">
    <location>
        <begin position="93"/>
        <end position="113"/>
    </location>
</feature>
<proteinExistence type="predicted"/>
<organism evidence="3 4">
    <name type="scientific">Prevotella bivia DNF00320</name>
    <dbReference type="NCBI Taxonomy" id="1401068"/>
    <lineage>
        <taxon>Bacteria</taxon>
        <taxon>Pseudomonadati</taxon>
        <taxon>Bacteroidota</taxon>
        <taxon>Bacteroidia</taxon>
        <taxon>Bacteroidales</taxon>
        <taxon>Prevotellaceae</taxon>
        <taxon>Prevotella</taxon>
    </lineage>
</organism>
<dbReference type="OrthoDB" id="1098521at2"/>
<gene>
    <name evidence="3" type="ORF">HMPREF0647_01040</name>
</gene>